<evidence type="ECO:0000313" key="4">
    <source>
        <dbReference type="Proteomes" id="UP000323917"/>
    </source>
</evidence>
<dbReference type="Pfam" id="PF00857">
    <property type="entry name" value="Isochorismatase"/>
    <property type="match status" value="1"/>
</dbReference>
<name>A0A5B9Q1I3_9BACT</name>
<protein>
    <submittedName>
        <fullName evidence="3">Streptothricin hydrolase</fullName>
        <ecNumber evidence="3">3.5.2.19</ecNumber>
    </submittedName>
</protein>
<dbReference type="SUPFAM" id="SSF52499">
    <property type="entry name" value="Isochorismatase-like hydrolases"/>
    <property type="match status" value="1"/>
</dbReference>
<dbReference type="InterPro" id="IPR000868">
    <property type="entry name" value="Isochorismatase-like_dom"/>
</dbReference>
<proteinExistence type="predicted"/>
<reference evidence="3 4" key="1">
    <citation type="submission" date="2019-08" db="EMBL/GenBank/DDBJ databases">
        <title>Deep-cultivation of Planctomycetes and their phenomic and genomic characterization uncovers novel biology.</title>
        <authorList>
            <person name="Wiegand S."/>
            <person name="Jogler M."/>
            <person name="Boedeker C."/>
            <person name="Pinto D."/>
            <person name="Vollmers J."/>
            <person name="Rivas-Marin E."/>
            <person name="Kohn T."/>
            <person name="Peeters S.H."/>
            <person name="Heuer A."/>
            <person name="Rast P."/>
            <person name="Oberbeckmann S."/>
            <person name="Bunk B."/>
            <person name="Jeske O."/>
            <person name="Meyerdierks A."/>
            <person name="Storesund J.E."/>
            <person name="Kallscheuer N."/>
            <person name="Luecker S."/>
            <person name="Lage O.M."/>
            <person name="Pohl T."/>
            <person name="Merkel B.J."/>
            <person name="Hornburger P."/>
            <person name="Mueller R.-W."/>
            <person name="Bruemmer F."/>
            <person name="Labrenz M."/>
            <person name="Spormann A.M."/>
            <person name="Op den Camp H."/>
            <person name="Overmann J."/>
            <person name="Amann R."/>
            <person name="Jetten M.S.M."/>
            <person name="Mascher T."/>
            <person name="Medema M.H."/>
            <person name="Devos D.P."/>
            <person name="Kaster A.-K."/>
            <person name="Ovreas L."/>
            <person name="Rohde M."/>
            <person name="Galperin M.Y."/>
            <person name="Jogler C."/>
        </authorList>
    </citation>
    <scope>NUCLEOTIDE SEQUENCE [LARGE SCALE GENOMIC DNA]</scope>
    <source>
        <strain evidence="3 4">Pr1d</strain>
    </source>
</reference>
<accession>A0A5B9Q1I3</accession>
<dbReference type="Proteomes" id="UP000323917">
    <property type="component" value="Chromosome"/>
</dbReference>
<dbReference type="CDD" id="cd01014">
    <property type="entry name" value="nicotinamidase_related"/>
    <property type="match status" value="1"/>
</dbReference>
<dbReference type="Gene3D" id="3.40.50.850">
    <property type="entry name" value="Isochorismatase-like"/>
    <property type="match status" value="1"/>
</dbReference>
<dbReference type="InterPro" id="IPR050272">
    <property type="entry name" value="Isochorismatase-like_hydrls"/>
</dbReference>
<evidence type="ECO:0000259" key="2">
    <source>
        <dbReference type="Pfam" id="PF00857"/>
    </source>
</evidence>
<evidence type="ECO:0000313" key="3">
    <source>
        <dbReference type="EMBL" id="QEG32838.1"/>
    </source>
</evidence>
<keyword evidence="1 3" id="KW-0378">Hydrolase</keyword>
<dbReference type="AlphaFoldDB" id="A0A5B9Q1I3"/>
<dbReference type="EC" id="3.5.2.19" evidence="3"/>
<dbReference type="PANTHER" id="PTHR43540:SF6">
    <property type="entry name" value="ISOCHORISMATASE-LIKE DOMAIN-CONTAINING PROTEIN"/>
    <property type="match status" value="1"/>
</dbReference>
<dbReference type="EMBL" id="CP042913">
    <property type="protein sequence ID" value="QEG32838.1"/>
    <property type="molecule type" value="Genomic_DNA"/>
</dbReference>
<dbReference type="PANTHER" id="PTHR43540">
    <property type="entry name" value="PEROXYUREIDOACRYLATE/UREIDOACRYLATE AMIDOHYDROLASE-RELATED"/>
    <property type="match status" value="1"/>
</dbReference>
<evidence type="ECO:0000256" key="1">
    <source>
        <dbReference type="ARBA" id="ARBA00022801"/>
    </source>
</evidence>
<gene>
    <name evidence="3" type="primary">sttH</name>
    <name evidence="3" type="ORF">Pr1d_00990</name>
</gene>
<dbReference type="GO" id="GO:0016787">
    <property type="term" value="F:hydrolase activity"/>
    <property type="evidence" value="ECO:0007669"/>
    <property type="project" value="UniProtKB-KW"/>
</dbReference>
<dbReference type="InterPro" id="IPR036380">
    <property type="entry name" value="Isochorismatase-like_sf"/>
</dbReference>
<organism evidence="3 4">
    <name type="scientific">Bythopirellula goksoeyrii</name>
    <dbReference type="NCBI Taxonomy" id="1400387"/>
    <lineage>
        <taxon>Bacteria</taxon>
        <taxon>Pseudomonadati</taxon>
        <taxon>Planctomycetota</taxon>
        <taxon>Planctomycetia</taxon>
        <taxon>Pirellulales</taxon>
        <taxon>Lacipirellulaceae</taxon>
        <taxon>Bythopirellula</taxon>
    </lineage>
</organism>
<dbReference type="KEGG" id="bgok:Pr1d_00990"/>
<sequence>MYISILYKPAIYLGLQAFTGTQLRYTYQCRKESMVKNNKENAMSRALLVIDVQNEYFPGGALPITHPAGHLGQILKAMDAAEGRVPTLVVQHHFPDPAMPFFQKGTLGWELHPEVADRPRDLLVEKTLPGSFTNTNLENWLREHDVNTVTIAGYMTHMCCDTTARQAVHRGLTVEFLQDATGTLALENSAGKVTAEELHRSILCAQQMLLSEVLDLDSWIARL</sequence>
<feature type="domain" description="Isochorismatase-like" evidence="2">
    <location>
        <begin position="46"/>
        <end position="188"/>
    </location>
</feature>
<keyword evidence="4" id="KW-1185">Reference proteome</keyword>